<accession>A0ABV3ELW0</accession>
<proteinExistence type="predicted"/>
<evidence type="ECO:0000313" key="1">
    <source>
        <dbReference type="EMBL" id="MEU9577174.1"/>
    </source>
</evidence>
<gene>
    <name evidence="1" type="ORF">AB0D95_07895</name>
</gene>
<name>A0ABV3ELW0_9ACTN</name>
<comment type="caution">
    <text evidence="1">The sequence shown here is derived from an EMBL/GenBank/DDBJ whole genome shotgun (WGS) entry which is preliminary data.</text>
</comment>
<dbReference type="EMBL" id="JBEZNA010000012">
    <property type="protein sequence ID" value="MEU9577174.1"/>
    <property type="molecule type" value="Genomic_DNA"/>
</dbReference>
<reference evidence="1 2" key="1">
    <citation type="submission" date="2024-06" db="EMBL/GenBank/DDBJ databases">
        <title>The Natural Products Discovery Center: Release of the First 8490 Sequenced Strains for Exploring Actinobacteria Biosynthetic Diversity.</title>
        <authorList>
            <person name="Kalkreuter E."/>
            <person name="Kautsar S.A."/>
            <person name="Yang D."/>
            <person name="Bader C.D."/>
            <person name="Teijaro C.N."/>
            <person name="Fluegel L."/>
            <person name="Davis C.M."/>
            <person name="Simpson J.R."/>
            <person name="Lauterbach L."/>
            <person name="Steele A.D."/>
            <person name="Gui C."/>
            <person name="Meng S."/>
            <person name="Li G."/>
            <person name="Viehrig K."/>
            <person name="Ye F."/>
            <person name="Su P."/>
            <person name="Kiefer A.F."/>
            <person name="Nichols A."/>
            <person name="Cepeda A.J."/>
            <person name="Yan W."/>
            <person name="Fan B."/>
            <person name="Jiang Y."/>
            <person name="Adhikari A."/>
            <person name="Zheng C.-J."/>
            <person name="Schuster L."/>
            <person name="Cowan T.M."/>
            <person name="Smanski M.J."/>
            <person name="Chevrette M.G."/>
            <person name="De Carvalho L.P.S."/>
            <person name="Shen B."/>
        </authorList>
    </citation>
    <scope>NUCLEOTIDE SEQUENCE [LARGE SCALE GENOMIC DNA]</scope>
    <source>
        <strain evidence="1 2">NPDC048117</strain>
    </source>
</reference>
<dbReference type="RefSeq" id="WP_359270110.1">
    <property type="nucleotide sequence ID" value="NZ_JBEZNA010000012.1"/>
</dbReference>
<protein>
    <submittedName>
        <fullName evidence="1">Uncharacterized protein</fullName>
    </submittedName>
</protein>
<keyword evidence="2" id="KW-1185">Reference proteome</keyword>
<dbReference type="Proteomes" id="UP001551584">
    <property type="component" value="Unassembled WGS sequence"/>
</dbReference>
<evidence type="ECO:0000313" key="2">
    <source>
        <dbReference type="Proteomes" id="UP001551584"/>
    </source>
</evidence>
<organism evidence="1 2">
    <name type="scientific">Streptomyces chilikensis</name>
    <dbReference type="NCBI Taxonomy" id="1194079"/>
    <lineage>
        <taxon>Bacteria</taxon>
        <taxon>Bacillati</taxon>
        <taxon>Actinomycetota</taxon>
        <taxon>Actinomycetes</taxon>
        <taxon>Kitasatosporales</taxon>
        <taxon>Streptomycetaceae</taxon>
        <taxon>Streptomyces</taxon>
    </lineage>
</organism>
<sequence length="156" mass="17315">MITLTPDEKAIHRVLLGRARAADPAKPLEACLTYKALGLVTDPEGRSTGMSRPPFRAMFPALGHVSAYEVEHGRPMLSALVVSENSHAPGPGFAGLARRLRYRVDDDAAFWREELERTVRFWSAQDPVLVLDAVVDRLLCELQVVRDSLRRLGQPS</sequence>